<evidence type="ECO:0000256" key="1">
    <source>
        <dbReference type="ARBA" id="ARBA00009437"/>
    </source>
</evidence>
<dbReference type="PANTHER" id="PTHR30419">
    <property type="entry name" value="HTH-TYPE TRANSCRIPTIONAL REGULATOR YBHD"/>
    <property type="match status" value="1"/>
</dbReference>
<dbReference type="Pfam" id="PF00126">
    <property type="entry name" value="HTH_1"/>
    <property type="match status" value="1"/>
</dbReference>
<dbReference type="InterPro" id="IPR036388">
    <property type="entry name" value="WH-like_DNA-bd_sf"/>
</dbReference>
<dbReference type="InterPro" id="IPR000847">
    <property type="entry name" value="LysR_HTH_N"/>
</dbReference>
<gene>
    <name evidence="6" type="ORF">GCM10007320_50580</name>
</gene>
<dbReference type="RefSeq" id="WP_189689645.1">
    <property type="nucleotide sequence ID" value="NZ_BMYK01000022.1"/>
</dbReference>
<protein>
    <submittedName>
        <fullName evidence="6">LysR family transcriptional regulator</fullName>
    </submittedName>
</protein>
<evidence type="ECO:0000256" key="2">
    <source>
        <dbReference type="ARBA" id="ARBA00023015"/>
    </source>
</evidence>
<dbReference type="SUPFAM" id="SSF53850">
    <property type="entry name" value="Periplasmic binding protein-like II"/>
    <property type="match status" value="1"/>
</dbReference>
<reference evidence="7" key="1">
    <citation type="journal article" date="2019" name="Int. J. Syst. Evol. Microbiol.">
        <title>The Global Catalogue of Microorganisms (GCM) 10K type strain sequencing project: providing services to taxonomists for standard genome sequencing and annotation.</title>
        <authorList>
            <consortium name="The Broad Institute Genomics Platform"/>
            <consortium name="The Broad Institute Genome Sequencing Center for Infectious Disease"/>
            <person name="Wu L."/>
            <person name="Ma J."/>
        </authorList>
    </citation>
    <scope>NUCLEOTIDE SEQUENCE [LARGE SCALE GENOMIC DNA]</scope>
    <source>
        <strain evidence="7">KCTC 23314</strain>
    </source>
</reference>
<dbReference type="EMBL" id="BMYK01000022">
    <property type="protein sequence ID" value="GHC96543.1"/>
    <property type="molecule type" value="Genomic_DNA"/>
</dbReference>
<keyword evidence="4" id="KW-0804">Transcription</keyword>
<dbReference type="Pfam" id="PF03466">
    <property type="entry name" value="LysR_substrate"/>
    <property type="match status" value="1"/>
</dbReference>
<evidence type="ECO:0000313" key="6">
    <source>
        <dbReference type="EMBL" id="GHC96543.1"/>
    </source>
</evidence>
<dbReference type="InterPro" id="IPR005119">
    <property type="entry name" value="LysR_subst-bd"/>
</dbReference>
<dbReference type="Gene3D" id="3.40.190.290">
    <property type="match status" value="1"/>
</dbReference>
<comment type="similarity">
    <text evidence="1">Belongs to the LysR transcriptional regulatory family.</text>
</comment>
<feature type="domain" description="HTH lysR-type" evidence="5">
    <location>
        <begin position="4"/>
        <end position="61"/>
    </location>
</feature>
<keyword evidence="2" id="KW-0805">Transcription regulation</keyword>
<proteinExistence type="inferred from homology"/>
<dbReference type="InterPro" id="IPR050950">
    <property type="entry name" value="HTH-type_LysR_regulators"/>
</dbReference>
<evidence type="ECO:0000256" key="4">
    <source>
        <dbReference type="ARBA" id="ARBA00023163"/>
    </source>
</evidence>
<dbReference type="SUPFAM" id="SSF46785">
    <property type="entry name" value="Winged helix' DNA-binding domain"/>
    <property type="match status" value="1"/>
</dbReference>
<evidence type="ECO:0000259" key="5">
    <source>
        <dbReference type="PROSITE" id="PS50931"/>
    </source>
</evidence>
<dbReference type="InterPro" id="IPR036390">
    <property type="entry name" value="WH_DNA-bd_sf"/>
</dbReference>
<dbReference type="Proteomes" id="UP000626210">
    <property type="component" value="Unassembled WGS sequence"/>
</dbReference>
<dbReference type="Gene3D" id="1.10.10.10">
    <property type="entry name" value="Winged helix-like DNA-binding domain superfamily/Winged helix DNA-binding domain"/>
    <property type="match status" value="1"/>
</dbReference>
<keyword evidence="3" id="KW-0238">DNA-binding</keyword>
<evidence type="ECO:0000256" key="3">
    <source>
        <dbReference type="ARBA" id="ARBA00023125"/>
    </source>
</evidence>
<evidence type="ECO:0000313" key="7">
    <source>
        <dbReference type="Proteomes" id="UP000626210"/>
    </source>
</evidence>
<sequence>MPELSLRHYKAIVAVAELRSFTLAAHRLCVSVPALSKTVREAEDLVGFALFERSPKSVALTAQGEILRPAARDVVLAHQRSTDSAAAIRDNRLGALRVGGTQLANASFLLPAVRLCMQRRPGVQLSLVDHDAETLQDALLRGAFDLAVGPRRAAGAGIETLDICDMPLYFVAPRTEFGARARIAWTEVIGKPLIFMDSRAVLHVMHYLDRRFVLDDWRVIGSATTALSVVENHGGYMVSAGYARKIARGYAVRCIRLVEPEVRMTLSLYFATAAPAQQMLRAAAQELAGCIAQLLRDQD</sequence>
<keyword evidence="7" id="KW-1185">Reference proteome</keyword>
<dbReference type="PANTHER" id="PTHR30419:SF30">
    <property type="entry name" value="LYSR FAMILY TRANSCRIPTIONAL REGULATOR"/>
    <property type="match status" value="1"/>
</dbReference>
<organism evidence="6 7">
    <name type="scientific">Pseudorhodoferax aquiterrae</name>
    <dbReference type="NCBI Taxonomy" id="747304"/>
    <lineage>
        <taxon>Bacteria</taxon>
        <taxon>Pseudomonadati</taxon>
        <taxon>Pseudomonadota</taxon>
        <taxon>Betaproteobacteria</taxon>
        <taxon>Burkholderiales</taxon>
        <taxon>Comamonadaceae</taxon>
    </lineage>
</organism>
<comment type="caution">
    <text evidence="6">The sequence shown here is derived from an EMBL/GenBank/DDBJ whole genome shotgun (WGS) entry which is preliminary data.</text>
</comment>
<dbReference type="PROSITE" id="PS50931">
    <property type="entry name" value="HTH_LYSR"/>
    <property type="match status" value="1"/>
</dbReference>
<accession>A0ABQ3G863</accession>
<name>A0ABQ3G863_9BURK</name>